<organism evidence="1 2">
    <name type="scientific">Nitratireductor indicus C115</name>
    <dbReference type="NCBI Taxonomy" id="1231190"/>
    <lineage>
        <taxon>Bacteria</taxon>
        <taxon>Pseudomonadati</taxon>
        <taxon>Pseudomonadota</taxon>
        <taxon>Alphaproteobacteria</taxon>
        <taxon>Hyphomicrobiales</taxon>
        <taxon>Phyllobacteriaceae</taxon>
        <taxon>Nitratireductor</taxon>
    </lineage>
</organism>
<dbReference type="PATRIC" id="fig|1231190.3.peg.877"/>
<dbReference type="OrthoDB" id="8405841at2"/>
<accession>K2P9Y6</accession>
<dbReference type="STRING" id="721133.SAMN05216176_101476"/>
<reference evidence="1 2" key="1">
    <citation type="journal article" date="2012" name="J. Bacteriol.">
        <title>Genome Sequence of Nitratireductor indicus Type Strain C115.</title>
        <authorList>
            <person name="Lai Q."/>
            <person name="Li G."/>
            <person name="Yu Z."/>
            <person name="Shao Z."/>
        </authorList>
    </citation>
    <scope>NUCLEOTIDE SEQUENCE [LARGE SCALE GENOMIC DNA]</scope>
    <source>
        <strain evidence="1 2">C115</strain>
    </source>
</reference>
<dbReference type="Proteomes" id="UP000007374">
    <property type="component" value="Unassembled WGS sequence"/>
</dbReference>
<protein>
    <submittedName>
        <fullName evidence="1">Uncharacterized protein</fullName>
    </submittedName>
</protein>
<name>K2P9Y6_9HYPH</name>
<dbReference type="RefSeq" id="WP_009756115.1">
    <property type="nucleotide sequence ID" value="NZ_AMSI01000002.1"/>
</dbReference>
<dbReference type="Pfam" id="PF05354">
    <property type="entry name" value="Phage_attach"/>
    <property type="match status" value="1"/>
</dbReference>
<gene>
    <name evidence="1" type="ORF">NA8A_04195</name>
</gene>
<dbReference type="GO" id="GO:0019068">
    <property type="term" value="P:virion assembly"/>
    <property type="evidence" value="ECO:0007669"/>
    <property type="project" value="InterPro"/>
</dbReference>
<dbReference type="InterPro" id="IPR053734">
    <property type="entry name" value="Phage_Head-Tail_Connect_sf"/>
</dbReference>
<dbReference type="InterPro" id="IPR008018">
    <property type="entry name" value="Phage_tail_attach_FII"/>
</dbReference>
<comment type="caution">
    <text evidence="1">The sequence shown here is derived from an EMBL/GenBank/DDBJ whole genome shotgun (WGS) entry which is preliminary data.</text>
</comment>
<sequence length="109" mass="11450">MTIPAHPVFIDMPDAFLDALGEEVELTIGGVALPAPVRAVVRGPFGEVVAGGGFGEPGVNGMSPKVSFAEADVPGLKDGDRFTFKGVAWIVREPMPDGRGMVRCELERA</sequence>
<keyword evidence="2" id="KW-1185">Reference proteome</keyword>
<dbReference type="EMBL" id="AMSI01000002">
    <property type="protein sequence ID" value="EKF43981.1"/>
    <property type="molecule type" value="Genomic_DNA"/>
</dbReference>
<proteinExistence type="predicted"/>
<dbReference type="Gene3D" id="2.40.10.180">
    <property type="entry name" value="Phage tail proteins"/>
    <property type="match status" value="1"/>
</dbReference>
<evidence type="ECO:0000313" key="2">
    <source>
        <dbReference type="Proteomes" id="UP000007374"/>
    </source>
</evidence>
<evidence type="ECO:0000313" key="1">
    <source>
        <dbReference type="EMBL" id="EKF43981.1"/>
    </source>
</evidence>
<dbReference type="AlphaFoldDB" id="K2P9Y6"/>